<feature type="transmembrane region" description="Helical" evidence="1">
    <location>
        <begin position="77"/>
        <end position="94"/>
    </location>
</feature>
<evidence type="ECO:0000256" key="1">
    <source>
        <dbReference type="SAM" id="Phobius"/>
    </source>
</evidence>
<evidence type="ECO:0000313" key="3">
    <source>
        <dbReference type="Proteomes" id="UP000469011"/>
    </source>
</evidence>
<dbReference type="Pfam" id="PF12966">
    <property type="entry name" value="AtpR"/>
    <property type="match status" value="1"/>
</dbReference>
<organism evidence="2 3">
    <name type="scientific">Jiella pacifica</name>
    <dbReference type="NCBI Taxonomy" id="2696469"/>
    <lineage>
        <taxon>Bacteria</taxon>
        <taxon>Pseudomonadati</taxon>
        <taxon>Pseudomonadota</taxon>
        <taxon>Alphaproteobacteria</taxon>
        <taxon>Hyphomicrobiales</taxon>
        <taxon>Aurantimonadaceae</taxon>
        <taxon>Jiella</taxon>
    </lineage>
</organism>
<dbReference type="Proteomes" id="UP000469011">
    <property type="component" value="Unassembled WGS sequence"/>
</dbReference>
<keyword evidence="3" id="KW-1185">Reference proteome</keyword>
<sequence>MTYLHFDLAETLGQWALIEVAGFFVAGFALGFAHFGALWHHTCQLVEGRRWGLTAAIALARFALLIGALTFASLQGAAPLLAMTLGLLAGRAVVMRRFGRIAE</sequence>
<reference evidence="2 3" key="1">
    <citation type="submission" date="2020-01" db="EMBL/GenBank/DDBJ databases">
        <title>Jiella pacifica sp. nov.</title>
        <authorList>
            <person name="Xue Z."/>
            <person name="Zhu S."/>
            <person name="Chen J."/>
            <person name="Yang J."/>
        </authorList>
    </citation>
    <scope>NUCLEOTIDE SEQUENCE [LARGE SCALE GENOMIC DNA]</scope>
    <source>
        <strain evidence="2 3">40Bstr34</strain>
    </source>
</reference>
<name>A0A6N9TAP2_9HYPH</name>
<dbReference type="InterPro" id="IPR017581">
    <property type="entry name" value="AtpR-like"/>
</dbReference>
<accession>A0A6N9TAP2</accession>
<evidence type="ECO:0000313" key="2">
    <source>
        <dbReference type="EMBL" id="NDW07116.1"/>
    </source>
</evidence>
<dbReference type="EMBL" id="JAAAMG010000024">
    <property type="protein sequence ID" value="NDW07116.1"/>
    <property type="molecule type" value="Genomic_DNA"/>
</dbReference>
<gene>
    <name evidence="2" type="ORF">GTK09_22115</name>
</gene>
<protein>
    <submittedName>
        <fullName evidence="2">ATP synthase subunit I</fullName>
    </submittedName>
</protein>
<keyword evidence="1" id="KW-0812">Transmembrane</keyword>
<comment type="caution">
    <text evidence="2">The sequence shown here is derived from an EMBL/GenBank/DDBJ whole genome shotgun (WGS) entry which is preliminary data.</text>
</comment>
<feature type="transmembrane region" description="Helical" evidence="1">
    <location>
        <begin position="20"/>
        <end position="39"/>
    </location>
</feature>
<feature type="transmembrane region" description="Helical" evidence="1">
    <location>
        <begin position="51"/>
        <end position="71"/>
    </location>
</feature>
<proteinExistence type="predicted"/>
<keyword evidence="1" id="KW-1133">Transmembrane helix</keyword>
<dbReference type="AlphaFoldDB" id="A0A6N9TAP2"/>
<keyword evidence="1" id="KW-0472">Membrane</keyword>